<dbReference type="EMBL" id="VIWU01000001">
    <property type="protein sequence ID" value="TWF78811.1"/>
    <property type="molecule type" value="Genomic_DNA"/>
</dbReference>
<dbReference type="InterPro" id="IPR014748">
    <property type="entry name" value="Enoyl-CoA_hydra_C"/>
</dbReference>
<dbReference type="PANTHER" id="PTHR43602:SF1">
    <property type="entry name" value="ENOYL-COA HYDRATASE DOMAIN-CONTAINING PROTEIN 3, MITOCHONDRIAL"/>
    <property type="match status" value="1"/>
</dbReference>
<dbReference type="InterPro" id="IPR001753">
    <property type="entry name" value="Enoyl-CoA_hydra/iso"/>
</dbReference>
<comment type="similarity">
    <text evidence="1">Belongs to the enoyl-CoA hydratase/isomerase family.</text>
</comment>
<evidence type="ECO:0000256" key="2">
    <source>
        <dbReference type="ARBA" id="ARBA00022832"/>
    </source>
</evidence>
<evidence type="ECO:0000256" key="5">
    <source>
        <dbReference type="ARBA" id="ARBA00037410"/>
    </source>
</evidence>
<keyword evidence="3" id="KW-0809">Transit peptide</keyword>
<evidence type="ECO:0000256" key="1">
    <source>
        <dbReference type="ARBA" id="ARBA00005254"/>
    </source>
</evidence>
<reference evidence="7 8" key="1">
    <citation type="submission" date="2019-06" db="EMBL/GenBank/DDBJ databases">
        <title>Sequencing the genomes of 1000 actinobacteria strains.</title>
        <authorList>
            <person name="Klenk H.-P."/>
        </authorList>
    </citation>
    <scope>NUCLEOTIDE SEQUENCE [LARGE SCALE GENOMIC DNA]</scope>
    <source>
        <strain evidence="7 8">DSM 45671</strain>
    </source>
</reference>
<dbReference type="Gene3D" id="3.90.226.10">
    <property type="entry name" value="2-enoyl-CoA Hydratase, Chain A, domain 1"/>
    <property type="match status" value="1"/>
</dbReference>
<dbReference type="AlphaFoldDB" id="A0A561SVE5"/>
<keyword evidence="8" id="KW-1185">Reference proteome</keyword>
<keyword evidence="2" id="KW-0276">Fatty acid metabolism</keyword>
<evidence type="ECO:0000256" key="6">
    <source>
        <dbReference type="ARBA" id="ARBA00040545"/>
    </source>
</evidence>
<name>A0A561SVE5_9PSEU</name>
<organism evidence="7 8">
    <name type="scientific">Pseudonocardia hierapolitana</name>
    <dbReference type="NCBI Taxonomy" id="1128676"/>
    <lineage>
        <taxon>Bacteria</taxon>
        <taxon>Bacillati</taxon>
        <taxon>Actinomycetota</taxon>
        <taxon>Actinomycetes</taxon>
        <taxon>Pseudonocardiales</taxon>
        <taxon>Pseudonocardiaceae</taxon>
        <taxon>Pseudonocardia</taxon>
    </lineage>
</organism>
<dbReference type="PANTHER" id="PTHR43602">
    <property type="match status" value="1"/>
</dbReference>
<evidence type="ECO:0000256" key="3">
    <source>
        <dbReference type="ARBA" id="ARBA00022946"/>
    </source>
</evidence>
<protein>
    <recommendedName>
        <fullName evidence="6">Enoyl-CoA hydratase domain-containing protein 3, mitochondrial</fullName>
    </recommendedName>
</protein>
<dbReference type="CDD" id="cd06558">
    <property type="entry name" value="crotonase-like"/>
    <property type="match status" value="1"/>
</dbReference>
<sequence>MRSPYDLWAGTATAGYRQDMGDYEHLLVKQDGPTVRITMNRPERRNTLTEAHLRELLDAFETAGRSDATGIVLAGEGKAFSAGHDFADVAARDLAGVRDLLQLCTRVMRTVESVPQVVIARVHAIATAAGCQLVASCDLAVAAESASFALPGGKGGWFCHTPAVPVARNIGRKRLMEMALTGDAIDAHTAAEWGLINYAVPDADLDARVDELLARATRGSRFGKGVGKQTLYAQLDRPEADAYAIAVEVMASLSQSPDAKEGMSAFLEKRAPVWR</sequence>
<evidence type="ECO:0000313" key="7">
    <source>
        <dbReference type="EMBL" id="TWF78811.1"/>
    </source>
</evidence>
<comment type="caution">
    <text evidence="7">The sequence shown here is derived from an EMBL/GenBank/DDBJ whole genome shotgun (WGS) entry which is preliminary data.</text>
</comment>
<evidence type="ECO:0000313" key="8">
    <source>
        <dbReference type="Proteomes" id="UP000321261"/>
    </source>
</evidence>
<evidence type="ECO:0000256" key="4">
    <source>
        <dbReference type="ARBA" id="ARBA00023098"/>
    </source>
</evidence>
<dbReference type="GO" id="GO:0006631">
    <property type="term" value="P:fatty acid metabolic process"/>
    <property type="evidence" value="ECO:0007669"/>
    <property type="project" value="UniProtKB-KW"/>
</dbReference>
<keyword evidence="4" id="KW-0443">Lipid metabolism</keyword>
<comment type="function">
    <text evidence="5">May play a role in fatty acid biosynthesis and insulin sensitivity.</text>
</comment>
<proteinExistence type="inferred from homology"/>
<accession>A0A561SVE5</accession>
<dbReference type="Proteomes" id="UP000321261">
    <property type="component" value="Unassembled WGS sequence"/>
</dbReference>
<dbReference type="InterPro" id="IPR052377">
    <property type="entry name" value="Mitochondrial_ECH-domain"/>
</dbReference>
<dbReference type="Pfam" id="PF00378">
    <property type="entry name" value="ECH_1"/>
    <property type="match status" value="1"/>
</dbReference>
<gene>
    <name evidence="7" type="ORF">FHX44_114735</name>
</gene>
<dbReference type="SUPFAM" id="SSF52096">
    <property type="entry name" value="ClpP/crotonase"/>
    <property type="match status" value="1"/>
</dbReference>
<dbReference type="InterPro" id="IPR029045">
    <property type="entry name" value="ClpP/crotonase-like_dom_sf"/>
</dbReference>
<dbReference type="Gene3D" id="1.10.12.10">
    <property type="entry name" value="Lyase 2-enoyl-coa Hydratase, Chain A, domain 2"/>
    <property type="match status" value="1"/>
</dbReference>
<dbReference type="GO" id="GO:0016836">
    <property type="term" value="F:hydro-lyase activity"/>
    <property type="evidence" value="ECO:0007669"/>
    <property type="project" value="TreeGrafter"/>
</dbReference>